<dbReference type="EMBL" id="LUCM01009701">
    <property type="protein sequence ID" value="KAA0186528.1"/>
    <property type="molecule type" value="Genomic_DNA"/>
</dbReference>
<evidence type="ECO:0000256" key="4">
    <source>
        <dbReference type="SAM" id="MobiDB-lite"/>
    </source>
</evidence>
<dbReference type="GO" id="GO:0005524">
    <property type="term" value="F:ATP binding"/>
    <property type="evidence" value="ECO:0007669"/>
    <property type="project" value="UniProtKB-KW"/>
</dbReference>
<accession>A0A8E0RLH3</accession>
<feature type="region of interest" description="Disordered" evidence="4">
    <location>
        <begin position="243"/>
        <end position="266"/>
    </location>
</feature>
<dbReference type="SUPFAM" id="SSF56059">
    <property type="entry name" value="Glutathione synthetase ATP-binding domain-like"/>
    <property type="match status" value="1"/>
</dbReference>
<proteinExistence type="predicted"/>
<dbReference type="GO" id="GO:0070740">
    <property type="term" value="F:tubulin-glutamic acid ligase activity"/>
    <property type="evidence" value="ECO:0007669"/>
    <property type="project" value="TreeGrafter"/>
</dbReference>
<dbReference type="GO" id="GO:0036064">
    <property type="term" value="C:ciliary basal body"/>
    <property type="evidence" value="ECO:0007669"/>
    <property type="project" value="TreeGrafter"/>
</dbReference>
<protein>
    <submittedName>
        <fullName evidence="5">Tubulin polyglutamylase TTLL7</fullName>
    </submittedName>
</protein>
<evidence type="ECO:0000313" key="5">
    <source>
        <dbReference type="EMBL" id="KAA0186528.1"/>
    </source>
</evidence>
<evidence type="ECO:0000313" key="6">
    <source>
        <dbReference type="Proteomes" id="UP000728185"/>
    </source>
</evidence>
<gene>
    <name evidence="5" type="ORF">FBUS_05942</name>
</gene>
<dbReference type="PANTHER" id="PTHR12241:SF147">
    <property type="entry name" value="TUBULIN POLYGLUTAMYLASE TTLL7"/>
    <property type="match status" value="1"/>
</dbReference>
<dbReference type="Gene3D" id="3.30.470.20">
    <property type="entry name" value="ATP-grasp fold, B domain"/>
    <property type="match status" value="1"/>
</dbReference>
<comment type="caution">
    <text evidence="5">The sequence shown here is derived from an EMBL/GenBank/DDBJ whole genome shotgun (WGS) entry which is preliminary data.</text>
</comment>
<keyword evidence="3" id="KW-0067">ATP-binding</keyword>
<dbReference type="Pfam" id="PF03133">
    <property type="entry name" value="TTL"/>
    <property type="match status" value="2"/>
</dbReference>
<feature type="compositionally biased region" description="Polar residues" evidence="4">
    <location>
        <begin position="243"/>
        <end position="252"/>
    </location>
</feature>
<dbReference type="OrthoDB" id="202825at2759"/>
<dbReference type="Proteomes" id="UP000728185">
    <property type="component" value="Unassembled WGS sequence"/>
</dbReference>
<organism evidence="5 6">
    <name type="scientific">Fasciolopsis buskii</name>
    <dbReference type="NCBI Taxonomy" id="27845"/>
    <lineage>
        <taxon>Eukaryota</taxon>
        <taxon>Metazoa</taxon>
        <taxon>Spiralia</taxon>
        <taxon>Lophotrochozoa</taxon>
        <taxon>Platyhelminthes</taxon>
        <taxon>Trematoda</taxon>
        <taxon>Digenea</taxon>
        <taxon>Plagiorchiida</taxon>
        <taxon>Echinostomata</taxon>
        <taxon>Echinostomatoidea</taxon>
        <taxon>Fasciolidae</taxon>
        <taxon>Fasciolopsis</taxon>
    </lineage>
</organism>
<dbReference type="PROSITE" id="PS51221">
    <property type="entry name" value="TTL"/>
    <property type="match status" value="1"/>
</dbReference>
<dbReference type="InterPro" id="IPR004344">
    <property type="entry name" value="TTL/TTLL_fam"/>
</dbReference>
<dbReference type="GO" id="GO:0015631">
    <property type="term" value="F:tubulin binding"/>
    <property type="evidence" value="ECO:0007669"/>
    <property type="project" value="TreeGrafter"/>
</dbReference>
<dbReference type="AlphaFoldDB" id="A0A8E0RLH3"/>
<sequence>MNRIEPGEYSFMPKTWVLPQEHGFFLNYARRANDRGIKPTFILKPANGAMGHGIRLYRNAENVPASPMAGTPCVVQEYINNPLLIDGFKCDLRVYVLVTSCDPLRIYIYNDGLVRLGTEKYVDPSSPNGESMYMHLTNYAVNKRHAEYNDSPNEMVGSKRSFSFLNRFLRDTRHVDPVLIWRSIRELVVKTIAIAAPHLLHSYRMCSRGHMQLSRAFSLDTIPAHIVGPHGLRSINVRTNSVKSNDESTSALPSAGPNHEQRFRSQSTAKTRGIAHFIPSHFFEILGFDILLDDDLKPWLLEVNRSPSFNGDQELDRRVKHGLLTDALRLINIRPSDKQAAEKEQHLTACRRLYTNTFASSNKKLLQLGSVHRVGAVKSTSTRSPSTRRIQPMGMAQRLPDDYVASLSPYAAEQLIIRLRQQLLLVRQRLALDFFEYHNCGNWNLLFPTEDPVAQKRFASFILKNFAKFHNGKAGELQKEMEVTYLNPITEDEILVRLNELFKRYSGVSSPFDVSACNAKTVADCSAYSIHE</sequence>
<reference evidence="5" key="1">
    <citation type="submission" date="2019-05" db="EMBL/GenBank/DDBJ databases">
        <title>Annotation for the trematode Fasciolopsis buski.</title>
        <authorList>
            <person name="Choi Y.-J."/>
        </authorList>
    </citation>
    <scope>NUCLEOTIDE SEQUENCE</scope>
    <source>
        <strain evidence="5">HT</strain>
        <tissue evidence="5">Whole worm</tissue>
    </source>
</reference>
<evidence type="ECO:0000256" key="2">
    <source>
        <dbReference type="ARBA" id="ARBA00022741"/>
    </source>
</evidence>
<evidence type="ECO:0000256" key="3">
    <source>
        <dbReference type="ARBA" id="ARBA00022840"/>
    </source>
</evidence>
<evidence type="ECO:0000256" key="1">
    <source>
        <dbReference type="ARBA" id="ARBA00022598"/>
    </source>
</evidence>
<dbReference type="PANTHER" id="PTHR12241">
    <property type="entry name" value="TUBULIN POLYGLUTAMYLASE"/>
    <property type="match status" value="1"/>
</dbReference>
<keyword evidence="1" id="KW-0436">Ligase</keyword>
<name>A0A8E0RLH3_9TREM</name>
<dbReference type="GO" id="GO:0000226">
    <property type="term" value="P:microtubule cytoskeleton organization"/>
    <property type="evidence" value="ECO:0007669"/>
    <property type="project" value="TreeGrafter"/>
</dbReference>
<keyword evidence="2" id="KW-0547">Nucleotide-binding</keyword>
<keyword evidence="6" id="KW-1185">Reference proteome</keyword>